<keyword evidence="4" id="KW-1185">Reference proteome</keyword>
<dbReference type="InterPro" id="IPR045572">
    <property type="entry name" value="RE_endonuc_C"/>
</dbReference>
<evidence type="ECO:0000313" key="3">
    <source>
        <dbReference type="EMBL" id="MBA9021262.1"/>
    </source>
</evidence>
<proteinExistence type="predicted"/>
<feature type="domain" description="Type III restriction enzyme C-terminal endonuclease" evidence="2">
    <location>
        <begin position="891"/>
        <end position="1000"/>
    </location>
</feature>
<dbReference type="InterPro" id="IPR027417">
    <property type="entry name" value="P-loop_NTPase"/>
</dbReference>
<dbReference type="EC" id="3.1.21.5" evidence="3"/>
<keyword evidence="3" id="KW-0378">Hydrolase</keyword>
<dbReference type="InterPro" id="IPR006935">
    <property type="entry name" value="Helicase/UvrB_N"/>
</dbReference>
<dbReference type="Proteomes" id="UP000587524">
    <property type="component" value="Unassembled WGS sequence"/>
</dbReference>
<dbReference type="SUPFAM" id="SSF52540">
    <property type="entry name" value="P-loop containing nucleoside triphosphate hydrolases"/>
    <property type="match status" value="1"/>
</dbReference>
<name>A0ABR6C8C7_9HYPH</name>
<dbReference type="GO" id="GO:0015668">
    <property type="term" value="F:type III site-specific deoxyribonuclease activity"/>
    <property type="evidence" value="ECO:0007669"/>
    <property type="project" value="UniProtKB-EC"/>
</dbReference>
<dbReference type="EMBL" id="JACJHZ010000015">
    <property type="protein sequence ID" value="MBA9021262.1"/>
    <property type="molecule type" value="Genomic_DNA"/>
</dbReference>
<protein>
    <submittedName>
        <fullName evidence="3">Type III restriction enzyme</fullName>
        <ecNumber evidence="3">3.1.21.5</ecNumber>
    </submittedName>
</protein>
<comment type="caution">
    <text evidence="3">The sequence shown here is derived from an EMBL/GenBank/DDBJ whole genome shotgun (WGS) entry which is preliminary data.</text>
</comment>
<gene>
    <name evidence="3" type="ORF">HNQ97_003268</name>
</gene>
<accession>A0ABR6C8C7</accession>
<dbReference type="Pfam" id="PF19778">
    <property type="entry name" value="RE_endonuc"/>
    <property type="match status" value="1"/>
</dbReference>
<feature type="domain" description="Helicase/UvrB N-terminal" evidence="1">
    <location>
        <begin position="6"/>
        <end position="250"/>
    </location>
</feature>
<dbReference type="Gene3D" id="3.40.50.300">
    <property type="entry name" value="P-loop containing nucleotide triphosphate hydrolases"/>
    <property type="match status" value="2"/>
</dbReference>
<dbReference type="RefSeq" id="WP_182574544.1">
    <property type="nucleotide sequence ID" value="NZ_JACJHY010000015.1"/>
</dbReference>
<organism evidence="3 4">
    <name type="scientific">Aminobacter ciceronei</name>
    <dbReference type="NCBI Taxonomy" id="150723"/>
    <lineage>
        <taxon>Bacteria</taxon>
        <taxon>Pseudomonadati</taxon>
        <taxon>Pseudomonadota</taxon>
        <taxon>Alphaproteobacteria</taxon>
        <taxon>Hyphomicrobiales</taxon>
        <taxon>Phyllobacteriaceae</taxon>
        <taxon>Aminobacter</taxon>
    </lineage>
</organism>
<evidence type="ECO:0000313" key="4">
    <source>
        <dbReference type="Proteomes" id="UP000587524"/>
    </source>
</evidence>
<dbReference type="Pfam" id="PF04851">
    <property type="entry name" value="ResIII"/>
    <property type="match status" value="1"/>
</dbReference>
<sequence>MKLKFKVQPYQTNAVESVVDCFAGQPLASGITYRIDPGRKAQASAFEEGFKNADIALTDLQVLANIKEVQRRQNLPLSDALVSSAGCKFNLDVEMETGTGKTYCYIKTIFEMNKRYGWSKFIVMVPSIAIREGIYKSLQITADHFNESYGKKARFFIYNSKRLHELESFSSDAGINVMVINIQAFNARGADNRRIYDELDDFQSRKPIDVIASNRPILILDEPQKMEGTATTEALPKFKPLMILRYSATHKTQRNRVHRLDALDAYNQKLVKKIAVRGIQTRGLAGTNAYLYLEGIDISKKAPVARIELEVQLKSGEIKRQLRRLEFRDDLFAESGEMDQYRDGFTISQIDARYDTVEFTNGVVLRAGEATGDVSERDIRRIQIRETIKAHLDKEKQLFAQGIKVLSLFFIDEVVKYRDYSQSDEKGAYARVFEEEYALLKDEYLSELALDNEKYRTFLERDPVTKVHEGYFSIDKQKRLVDPDIKKTGEDKGLSDDTDAYDLILKNKERLLSQGEPVRFIFSHSALREGWDNPNVFVMCMLKHSDNTISRRQEVGRGLRLSVDQHGDRMDHPAVVHDINVLTVVASESYKDFVSGLQKEIADTLSSRPRKATEAYFTGKTLTTESGPAEITPAMAKQIYRYLVKNDYSDDADQISTDYHAAKEAGTLADLPDELKPHADQIFQLIDSVFSDAQLPKVEDGRKPKTNPLNDNFEKKEFQELWARINRKAVYRVEFDSDELIRKCVSALDSQLRVTPLQYTVHTGIQGDEITDEQLKTGDGFEVIGSTTEQGGSVHSLVKYDLLGKIAENTELTRKTAAEILAGVAASVFGQFRENPEHFISEASRIITEQKATMVIERLAYDGLSERYDADIFTANQTGQDFSKASTKLKNHVYDYVVTDSDIERRFADELDASSEVVVYAKLPRGFLIPTPVGDYNPDWAISFKEGSVRHIYFVAETKGTMSSMKLREIENTKIACARKFFDEIGRRVTEDRVKYDVVTSYEKLMDIVGRAAA</sequence>
<evidence type="ECO:0000259" key="2">
    <source>
        <dbReference type="Pfam" id="PF19778"/>
    </source>
</evidence>
<evidence type="ECO:0000259" key="1">
    <source>
        <dbReference type="Pfam" id="PF04851"/>
    </source>
</evidence>
<reference evidence="3 4" key="1">
    <citation type="submission" date="2020-08" db="EMBL/GenBank/DDBJ databases">
        <title>Genomic Encyclopedia of Type Strains, Phase IV (KMG-IV): sequencing the most valuable type-strain genomes for metagenomic binning, comparative biology and taxonomic classification.</title>
        <authorList>
            <person name="Goeker M."/>
        </authorList>
    </citation>
    <scope>NUCLEOTIDE SEQUENCE [LARGE SCALE GENOMIC DNA]</scope>
    <source>
        <strain evidence="3 4">DSM 17455</strain>
    </source>
</reference>